<evidence type="ECO:0008006" key="5">
    <source>
        <dbReference type="Google" id="ProtNLM"/>
    </source>
</evidence>
<accession>A0ABR0M9H2</accession>
<feature type="compositionally biased region" description="Polar residues" evidence="2">
    <location>
        <begin position="270"/>
        <end position="289"/>
    </location>
</feature>
<evidence type="ECO:0000256" key="1">
    <source>
        <dbReference type="ARBA" id="ARBA00023242"/>
    </source>
</evidence>
<keyword evidence="4" id="KW-1185">Reference proteome</keyword>
<feature type="compositionally biased region" description="Low complexity" evidence="2">
    <location>
        <begin position="437"/>
        <end position="452"/>
    </location>
</feature>
<feature type="region of interest" description="Disordered" evidence="2">
    <location>
        <begin position="261"/>
        <end position="289"/>
    </location>
</feature>
<evidence type="ECO:0000256" key="2">
    <source>
        <dbReference type="SAM" id="MobiDB-lite"/>
    </source>
</evidence>
<sequence length="702" mass="74044">MDFPSALPAPSLPPSADLKRKRTGSPATASSAPPPPPAKISRANSTAGSNNHLQINYLARQQPTDLSLISTDDTLPNVLKLVSEYAAVLDRHESLASNLGARPLGPNLLKRFERLFDGPPKILASHSHAKSPSAATASPQLTWLDVIEFARTKPEQFQLGQMSEGVRVCQFYWSKGQCRVQISEEDFLFVKSGRCEDLVPPLPIWEDEEKEVGTLEILERALEGVRAVADQVAARVRQLNHRLKGRKTAILERRAANPSIRADFARFPSPTRTTSANGASPAVSPSQTANEALAGLANAHPSSGFVAVNSRPASDANGSRLHHTSVSNGNTVPSNSGTSPAVRNELLNTFRTNTERRRSSVDARPHRPSATPAASPANGLSGPAPHTIASISSFRPASFSDTHDFDGPGSTLPTATTNTLTSPPPPTLRPSISRQLTATSTPSTPAASTPSANPIRPPLLTHQNSSATDASGPDPPYRALMLSRMEKLPRGARLIPPCDRCRRLQMDCLKNLTACAGCTKKHARCAWRDVCDAEVELLREGVEEVGQGPGIAMGLGSGEAERLMRMDVDGLAGARELARRASTTPAPLVVGDTARAAAVGEGRDTDKDTDVDVAGGRTTSIEKAAPEGGLMATAVMTATADETANAFAGDADAMQQDPLVPQRLPPGAEEAPGPKQELGGSTTGLDAEVDTGIALPSQSMAV</sequence>
<evidence type="ECO:0000313" key="3">
    <source>
        <dbReference type="EMBL" id="KAK5297026.1"/>
    </source>
</evidence>
<reference evidence="3 4" key="1">
    <citation type="submission" date="2023-08" db="EMBL/GenBank/DDBJ databases">
        <title>Black Yeasts Isolated from many extreme environments.</title>
        <authorList>
            <person name="Coleine C."/>
            <person name="Stajich J.E."/>
            <person name="Selbmann L."/>
        </authorList>
    </citation>
    <scope>NUCLEOTIDE SEQUENCE [LARGE SCALE GENOMIC DNA]</scope>
    <source>
        <strain evidence="3 4">CCFEE 536</strain>
    </source>
</reference>
<name>A0ABR0M9H2_9PEZI</name>
<keyword evidence="1" id="KW-0539">Nucleus</keyword>
<feature type="region of interest" description="Disordered" evidence="2">
    <location>
        <begin position="1"/>
        <end position="47"/>
    </location>
</feature>
<feature type="region of interest" description="Disordered" evidence="2">
    <location>
        <begin position="306"/>
        <end position="478"/>
    </location>
</feature>
<feature type="compositionally biased region" description="Low complexity" evidence="2">
    <location>
        <begin position="408"/>
        <end position="421"/>
    </location>
</feature>
<protein>
    <recommendedName>
        <fullName evidence="5">Zn(2)-C6 fungal-type domain-containing protein</fullName>
    </recommendedName>
</protein>
<dbReference type="InterPro" id="IPR001138">
    <property type="entry name" value="Zn2Cys6_DnaBD"/>
</dbReference>
<feature type="compositionally biased region" description="Polar residues" evidence="2">
    <location>
        <begin position="324"/>
        <end position="352"/>
    </location>
</feature>
<proteinExistence type="predicted"/>
<evidence type="ECO:0000313" key="4">
    <source>
        <dbReference type="Proteomes" id="UP001357485"/>
    </source>
</evidence>
<dbReference type="CDD" id="cd00067">
    <property type="entry name" value="GAL4"/>
    <property type="match status" value="1"/>
</dbReference>
<dbReference type="Proteomes" id="UP001357485">
    <property type="component" value="Unassembled WGS sequence"/>
</dbReference>
<gene>
    <name evidence="3" type="ORF">LTR16_000134</name>
</gene>
<comment type="caution">
    <text evidence="3">The sequence shown here is derived from an EMBL/GenBank/DDBJ whole genome shotgun (WGS) entry which is preliminary data.</text>
</comment>
<dbReference type="EMBL" id="JAVRRA010000002">
    <property type="protein sequence ID" value="KAK5297026.1"/>
    <property type="molecule type" value="Genomic_DNA"/>
</dbReference>
<organism evidence="3 4">
    <name type="scientific">Cryomyces antarcticus</name>
    <dbReference type="NCBI Taxonomy" id="329879"/>
    <lineage>
        <taxon>Eukaryota</taxon>
        <taxon>Fungi</taxon>
        <taxon>Dikarya</taxon>
        <taxon>Ascomycota</taxon>
        <taxon>Pezizomycotina</taxon>
        <taxon>Dothideomycetes</taxon>
        <taxon>Dothideomycetes incertae sedis</taxon>
        <taxon>Cryomyces</taxon>
    </lineage>
</organism>
<feature type="compositionally biased region" description="Basic and acidic residues" evidence="2">
    <location>
        <begin position="353"/>
        <end position="365"/>
    </location>
</feature>
<feature type="region of interest" description="Disordered" evidence="2">
    <location>
        <begin position="657"/>
        <end position="702"/>
    </location>
</feature>